<dbReference type="OrthoDB" id="329026at2"/>
<protein>
    <recommendedName>
        <fullName evidence="4">Yip1 domain protein</fullName>
    </recommendedName>
</protein>
<dbReference type="Proteomes" id="UP000015454">
    <property type="component" value="Unassembled WGS sequence"/>
</dbReference>
<dbReference type="AlphaFoldDB" id="T0FB80"/>
<name>T0FB80_9LEPT</name>
<accession>T0FB80</accession>
<feature type="transmembrane region" description="Helical" evidence="1">
    <location>
        <begin position="208"/>
        <end position="229"/>
    </location>
</feature>
<feature type="transmembrane region" description="Helical" evidence="1">
    <location>
        <begin position="134"/>
        <end position="162"/>
    </location>
</feature>
<sequence length="233" mass="27556">MKSVLSFIMGLIRENWYTRSFKRNLEIYRNPEIILSDSPRTFLIRVAKSYFLFMGTYLIYALLVSLLNWERLQHLRQSLTPFFKRGLLGWSFYYSSVYPYNIFYMLTLILLFQIYFAATSYIALWFLGEEKRSFYRILGITFTSSLFFVLALFPISLLYSVMPNSVQGDIFKTIYFLSLVGAFGLAGFFTQAFLFIRMCKKVFAQNFGRAFLTWFFPLFIFSSFLYNVLAGKK</sequence>
<evidence type="ECO:0000313" key="3">
    <source>
        <dbReference type="Proteomes" id="UP000015454"/>
    </source>
</evidence>
<dbReference type="EMBL" id="AHMO02000008">
    <property type="protein sequence ID" value="EQA45111.1"/>
    <property type="molecule type" value="Genomic_DNA"/>
</dbReference>
<keyword evidence="1" id="KW-0472">Membrane</keyword>
<feature type="transmembrane region" description="Helical" evidence="1">
    <location>
        <begin position="50"/>
        <end position="69"/>
    </location>
</feature>
<gene>
    <name evidence="2" type="ORF">LEP1GSC050_2792</name>
</gene>
<reference evidence="2" key="1">
    <citation type="submission" date="2013-05" db="EMBL/GenBank/DDBJ databases">
        <authorList>
            <person name="Harkins D.M."/>
            <person name="Durkin A.S."/>
            <person name="Brinkac L.M."/>
            <person name="Haft D.H."/>
            <person name="Selengut J.D."/>
            <person name="Sanka R."/>
            <person name="DePew J."/>
            <person name="Purushe J."/>
            <person name="Hartskeerl R.A."/>
            <person name="Ahmed A."/>
            <person name="van der Linden H."/>
            <person name="Goris M.G.A."/>
            <person name="Vinetz J.M."/>
            <person name="Sutton G.G."/>
            <person name="Nierman W.C."/>
            <person name="Fouts D.E."/>
        </authorList>
    </citation>
    <scope>NUCLEOTIDE SEQUENCE [LARGE SCALE GENOMIC DNA]</scope>
    <source>
        <strain evidence="2">5399</strain>
    </source>
</reference>
<keyword evidence="1" id="KW-0812">Transmembrane</keyword>
<proteinExistence type="predicted"/>
<comment type="caution">
    <text evidence="2">The sequence shown here is derived from an EMBL/GenBank/DDBJ whole genome shotgun (WGS) entry which is preliminary data.</text>
</comment>
<keyword evidence="1" id="KW-1133">Transmembrane helix</keyword>
<feature type="transmembrane region" description="Helical" evidence="1">
    <location>
        <begin position="174"/>
        <end position="196"/>
    </location>
</feature>
<evidence type="ECO:0008006" key="4">
    <source>
        <dbReference type="Google" id="ProtNLM"/>
    </source>
</evidence>
<evidence type="ECO:0000256" key="1">
    <source>
        <dbReference type="SAM" id="Phobius"/>
    </source>
</evidence>
<feature type="transmembrane region" description="Helical" evidence="1">
    <location>
        <begin position="102"/>
        <end position="127"/>
    </location>
</feature>
<organism evidence="2 3">
    <name type="scientific">Leptospira broomii serovar Hurstbridge str. 5399</name>
    <dbReference type="NCBI Taxonomy" id="1049789"/>
    <lineage>
        <taxon>Bacteria</taxon>
        <taxon>Pseudomonadati</taxon>
        <taxon>Spirochaetota</taxon>
        <taxon>Spirochaetia</taxon>
        <taxon>Leptospirales</taxon>
        <taxon>Leptospiraceae</taxon>
        <taxon>Leptospira</taxon>
    </lineage>
</organism>
<evidence type="ECO:0000313" key="2">
    <source>
        <dbReference type="EMBL" id="EQA45111.1"/>
    </source>
</evidence>
<keyword evidence="3" id="KW-1185">Reference proteome</keyword>